<sequence>MKAAKKLLLDELTTALAPQLPQGGKLPKGISNTVQHLADQILRQRAKQEKQRPAVPAKAARQLLTEQLASLLDAHLYDSPEQEREEPLTRAISKTAGQLAEKVTKLRKLAPAEAVVPEPAKPEKVRRTRASRAAKPQA</sequence>
<evidence type="ECO:0000256" key="1">
    <source>
        <dbReference type="SAM" id="MobiDB-lite"/>
    </source>
</evidence>
<dbReference type="EMBL" id="JAWDJT010000002">
    <property type="protein sequence ID" value="MDU0369653.1"/>
    <property type="molecule type" value="Genomic_DNA"/>
</dbReference>
<evidence type="ECO:0000313" key="3">
    <source>
        <dbReference type="Proteomes" id="UP001250698"/>
    </source>
</evidence>
<reference evidence="2 3" key="1">
    <citation type="submission" date="2023-10" db="EMBL/GenBank/DDBJ databases">
        <title>Hymenobacter endophyticus sp. nov., an isolate from the leaf tissues of wheat.</title>
        <authorList>
            <person name="Dai Y."/>
        </authorList>
    </citation>
    <scope>NUCLEOTIDE SEQUENCE [LARGE SCALE GENOMIC DNA]</scope>
    <source>
        <strain evidence="2 3">ZK17L-C2</strain>
    </source>
</reference>
<dbReference type="RefSeq" id="WP_315997144.1">
    <property type="nucleotide sequence ID" value="NZ_JAWDJT010000002.1"/>
</dbReference>
<accession>A0ABU3TE50</accession>
<dbReference type="Proteomes" id="UP001250698">
    <property type="component" value="Unassembled WGS sequence"/>
</dbReference>
<gene>
    <name evidence="2" type="ORF">ROI90_04535</name>
</gene>
<keyword evidence="3" id="KW-1185">Reference proteome</keyword>
<protein>
    <submittedName>
        <fullName evidence="2">Uncharacterized protein</fullName>
    </submittedName>
</protein>
<name>A0ABU3TE50_9BACT</name>
<organism evidence="2 3">
    <name type="scientific">Hymenobacter endophyticus</name>
    <dbReference type="NCBI Taxonomy" id="3076335"/>
    <lineage>
        <taxon>Bacteria</taxon>
        <taxon>Pseudomonadati</taxon>
        <taxon>Bacteroidota</taxon>
        <taxon>Cytophagia</taxon>
        <taxon>Cytophagales</taxon>
        <taxon>Hymenobacteraceae</taxon>
        <taxon>Hymenobacter</taxon>
    </lineage>
</organism>
<evidence type="ECO:0000313" key="2">
    <source>
        <dbReference type="EMBL" id="MDU0369653.1"/>
    </source>
</evidence>
<proteinExistence type="predicted"/>
<comment type="caution">
    <text evidence="2">The sequence shown here is derived from an EMBL/GenBank/DDBJ whole genome shotgun (WGS) entry which is preliminary data.</text>
</comment>
<feature type="region of interest" description="Disordered" evidence="1">
    <location>
        <begin position="114"/>
        <end position="138"/>
    </location>
</feature>